<protein>
    <submittedName>
        <fullName evidence="2">Excalibur calcium-binding domain-containing protein</fullName>
    </submittedName>
</protein>
<accession>A0ABT6MVQ2</accession>
<name>A0ABT6MVQ2_9GAMM</name>
<reference evidence="2" key="2">
    <citation type="submission" date="2023-04" db="EMBL/GenBank/DDBJ databases">
        <authorList>
            <person name="Sun J.-Q."/>
        </authorList>
    </citation>
    <scope>NUCLEOTIDE SEQUENCE</scope>
    <source>
        <strain evidence="2">CC-YY355</strain>
    </source>
</reference>
<dbReference type="SMART" id="SM00894">
    <property type="entry name" value="Excalibur"/>
    <property type="match status" value="1"/>
</dbReference>
<feature type="domain" description="Excalibur calcium-binding" evidence="1">
    <location>
        <begin position="56"/>
        <end position="91"/>
    </location>
</feature>
<dbReference type="InterPro" id="IPR008613">
    <property type="entry name" value="Excalibur_Ca-bd_domain"/>
</dbReference>
<evidence type="ECO:0000313" key="3">
    <source>
        <dbReference type="Proteomes" id="UP001160550"/>
    </source>
</evidence>
<dbReference type="Proteomes" id="UP001160550">
    <property type="component" value="Unassembled WGS sequence"/>
</dbReference>
<organism evidence="2 3">
    <name type="scientific">Luteimonas composti</name>
    <dbReference type="NCBI Taxonomy" id="398257"/>
    <lineage>
        <taxon>Bacteria</taxon>
        <taxon>Pseudomonadati</taxon>
        <taxon>Pseudomonadota</taxon>
        <taxon>Gammaproteobacteria</taxon>
        <taxon>Lysobacterales</taxon>
        <taxon>Lysobacteraceae</taxon>
        <taxon>Luteimonas</taxon>
    </lineage>
</organism>
<dbReference type="RefSeq" id="WP_280943590.1">
    <property type="nucleotide sequence ID" value="NZ_JARYGX010000027.1"/>
</dbReference>
<evidence type="ECO:0000259" key="1">
    <source>
        <dbReference type="SMART" id="SM00894"/>
    </source>
</evidence>
<dbReference type="EMBL" id="JARYGX010000027">
    <property type="protein sequence ID" value="MDH7454375.1"/>
    <property type="molecule type" value="Genomic_DNA"/>
</dbReference>
<comment type="caution">
    <text evidence="2">The sequence shown here is derived from an EMBL/GenBank/DDBJ whole genome shotgun (WGS) entry which is preliminary data.</text>
</comment>
<gene>
    <name evidence="2" type="ORF">QF205_15040</name>
</gene>
<dbReference type="Pfam" id="PF05901">
    <property type="entry name" value="Excalibur"/>
    <property type="match status" value="1"/>
</dbReference>
<sequence length="96" mass="10441">MLKKLILLLVLGVAEWKGYRHFNPGAPGDAPPPAVAAMAPAAAPVRPVESAYRCDGRIHCSQMRSCDEATYFIRHCPNTQMDGDGDGVPCERQWCG</sequence>
<evidence type="ECO:0000313" key="2">
    <source>
        <dbReference type="EMBL" id="MDH7454375.1"/>
    </source>
</evidence>
<keyword evidence="3" id="KW-1185">Reference proteome</keyword>
<reference evidence="2" key="1">
    <citation type="journal article" date="2007" name="Int. J. Syst. Evol. Microbiol.">
        <title>Luteimonas composti sp. nov., a moderately thermophilic bacterium isolated from food waste.</title>
        <authorList>
            <person name="Young C.C."/>
            <person name="Kampfer P."/>
            <person name="Chen W.M."/>
            <person name="Yen W.S."/>
            <person name="Arun A.B."/>
            <person name="Lai W.A."/>
            <person name="Shen F.T."/>
            <person name="Rekha P.D."/>
            <person name="Lin K.Y."/>
            <person name="Chou J.H."/>
        </authorList>
    </citation>
    <scope>NUCLEOTIDE SEQUENCE</scope>
    <source>
        <strain evidence="2">CC-YY355</strain>
    </source>
</reference>
<proteinExistence type="predicted"/>